<dbReference type="RefSeq" id="WP_092626337.1">
    <property type="nucleotide sequence ID" value="NZ_FNFM01000002.1"/>
</dbReference>
<dbReference type="PANTHER" id="PTHR42718">
    <property type="entry name" value="MAJOR FACILITATOR SUPERFAMILY MULTIDRUG TRANSPORTER MFSC"/>
    <property type="match status" value="1"/>
</dbReference>
<evidence type="ECO:0000259" key="9">
    <source>
        <dbReference type="PROSITE" id="PS50850"/>
    </source>
</evidence>
<dbReference type="InterPro" id="IPR004638">
    <property type="entry name" value="EmrB-like"/>
</dbReference>
<feature type="transmembrane region" description="Helical" evidence="8">
    <location>
        <begin position="147"/>
        <end position="169"/>
    </location>
</feature>
<evidence type="ECO:0000256" key="8">
    <source>
        <dbReference type="SAM" id="Phobius"/>
    </source>
</evidence>
<reference evidence="11" key="1">
    <citation type="submission" date="2016-10" db="EMBL/GenBank/DDBJ databases">
        <authorList>
            <person name="Varghese N."/>
            <person name="Submissions S."/>
        </authorList>
    </citation>
    <scope>NUCLEOTIDE SEQUENCE [LARGE SCALE GENOMIC DNA]</scope>
    <source>
        <strain evidence="11">DSM 45460</strain>
    </source>
</reference>
<keyword evidence="4 8" id="KW-0812">Transmembrane</keyword>
<dbReference type="OrthoDB" id="9812221at2"/>
<feature type="transmembrane region" description="Helical" evidence="8">
    <location>
        <begin position="410"/>
        <end position="429"/>
    </location>
</feature>
<evidence type="ECO:0000256" key="1">
    <source>
        <dbReference type="ARBA" id="ARBA00004651"/>
    </source>
</evidence>
<evidence type="ECO:0000256" key="6">
    <source>
        <dbReference type="ARBA" id="ARBA00023136"/>
    </source>
</evidence>
<evidence type="ECO:0000313" key="10">
    <source>
        <dbReference type="EMBL" id="SDJ79976.1"/>
    </source>
</evidence>
<evidence type="ECO:0000256" key="3">
    <source>
        <dbReference type="ARBA" id="ARBA00022475"/>
    </source>
</evidence>
<keyword evidence="11" id="KW-1185">Reference proteome</keyword>
<dbReference type="InterPro" id="IPR011701">
    <property type="entry name" value="MFS"/>
</dbReference>
<dbReference type="Proteomes" id="UP000199213">
    <property type="component" value="Unassembled WGS sequence"/>
</dbReference>
<dbReference type="GO" id="GO:0022857">
    <property type="term" value="F:transmembrane transporter activity"/>
    <property type="evidence" value="ECO:0007669"/>
    <property type="project" value="InterPro"/>
</dbReference>
<accession>A0A1G8WPE8</accession>
<feature type="transmembrane region" description="Helical" evidence="8">
    <location>
        <begin position="237"/>
        <end position="256"/>
    </location>
</feature>
<dbReference type="EMBL" id="FNFM01000002">
    <property type="protein sequence ID" value="SDJ79976.1"/>
    <property type="molecule type" value="Genomic_DNA"/>
</dbReference>
<dbReference type="Gene3D" id="1.20.1720.10">
    <property type="entry name" value="Multidrug resistance protein D"/>
    <property type="match status" value="1"/>
</dbReference>
<dbReference type="PROSITE" id="PS50850">
    <property type="entry name" value="MFS"/>
    <property type="match status" value="1"/>
</dbReference>
<organism evidence="10 11">
    <name type="scientific">Actinopolyspora mzabensis</name>
    <dbReference type="NCBI Taxonomy" id="995066"/>
    <lineage>
        <taxon>Bacteria</taxon>
        <taxon>Bacillati</taxon>
        <taxon>Actinomycetota</taxon>
        <taxon>Actinomycetes</taxon>
        <taxon>Actinopolysporales</taxon>
        <taxon>Actinopolysporaceae</taxon>
        <taxon>Actinopolyspora</taxon>
    </lineage>
</organism>
<protein>
    <submittedName>
        <fullName evidence="10">Drug resistance transporter, EmrB/QacA subfamily</fullName>
    </submittedName>
</protein>
<feature type="transmembrane region" description="Helical" evidence="8">
    <location>
        <begin position="313"/>
        <end position="331"/>
    </location>
</feature>
<dbReference type="SUPFAM" id="SSF103473">
    <property type="entry name" value="MFS general substrate transporter"/>
    <property type="match status" value="1"/>
</dbReference>
<feature type="transmembrane region" description="Helical" evidence="8">
    <location>
        <begin position="175"/>
        <end position="193"/>
    </location>
</feature>
<keyword evidence="5 8" id="KW-1133">Transmembrane helix</keyword>
<comment type="subcellular location">
    <subcellularLocation>
        <location evidence="1">Cell membrane</location>
        <topology evidence="1">Multi-pass membrane protein</topology>
    </subcellularLocation>
</comment>
<evidence type="ECO:0000256" key="5">
    <source>
        <dbReference type="ARBA" id="ARBA00022989"/>
    </source>
</evidence>
<dbReference type="PANTHER" id="PTHR42718:SF46">
    <property type="entry name" value="BLR6921 PROTEIN"/>
    <property type="match status" value="1"/>
</dbReference>
<evidence type="ECO:0000313" key="11">
    <source>
        <dbReference type="Proteomes" id="UP000199213"/>
    </source>
</evidence>
<keyword evidence="6 8" id="KW-0472">Membrane</keyword>
<dbReference type="NCBIfam" id="TIGR00711">
    <property type="entry name" value="efflux_EmrB"/>
    <property type="match status" value="1"/>
</dbReference>
<proteinExistence type="predicted"/>
<dbReference type="GO" id="GO:0005886">
    <property type="term" value="C:plasma membrane"/>
    <property type="evidence" value="ECO:0007669"/>
    <property type="project" value="UniProtKB-SubCell"/>
</dbReference>
<feature type="transmembrane region" description="Helical" evidence="8">
    <location>
        <begin position="449"/>
        <end position="468"/>
    </location>
</feature>
<feature type="transmembrane region" description="Helical" evidence="8">
    <location>
        <begin position="114"/>
        <end position="135"/>
    </location>
</feature>
<dbReference type="AlphaFoldDB" id="A0A1G8WPE8"/>
<evidence type="ECO:0000256" key="2">
    <source>
        <dbReference type="ARBA" id="ARBA00022448"/>
    </source>
</evidence>
<name>A0A1G8WPE8_ACTMZ</name>
<feature type="transmembrane region" description="Helical" evidence="8">
    <location>
        <begin position="23"/>
        <end position="45"/>
    </location>
</feature>
<feature type="transmembrane region" description="Helical" evidence="8">
    <location>
        <begin position="343"/>
        <end position="363"/>
    </location>
</feature>
<feature type="region of interest" description="Disordered" evidence="7">
    <location>
        <begin position="468"/>
        <end position="518"/>
    </location>
</feature>
<dbReference type="InterPro" id="IPR020846">
    <property type="entry name" value="MFS_dom"/>
</dbReference>
<feature type="domain" description="Major facilitator superfamily (MFS) profile" evidence="9">
    <location>
        <begin position="23"/>
        <end position="471"/>
    </location>
</feature>
<feature type="transmembrane region" description="Helical" evidence="8">
    <location>
        <begin position="369"/>
        <end position="389"/>
    </location>
</feature>
<evidence type="ECO:0000256" key="4">
    <source>
        <dbReference type="ARBA" id="ARBA00022692"/>
    </source>
</evidence>
<feature type="transmembrane region" description="Helical" evidence="8">
    <location>
        <begin position="89"/>
        <end position="108"/>
    </location>
</feature>
<gene>
    <name evidence="10" type="ORF">SAMN04487820_102149</name>
</gene>
<dbReference type="InterPro" id="IPR036259">
    <property type="entry name" value="MFS_trans_sf"/>
</dbReference>
<feature type="transmembrane region" description="Helical" evidence="8">
    <location>
        <begin position="277"/>
        <end position="301"/>
    </location>
</feature>
<keyword evidence="3" id="KW-1003">Cell membrane</keyword>
<feature type="transmembrane region" description="Helical" evidence="8">
    <location>
        <begin position="213"/>
        <end position="231"/>
    </location>
</feature>
<keyword evidence="2" id="KW-0813">Transport</keyword>
<sequence length="518" mass="53915">MPTFRLAPGPPNSEGIDPQLRRIMGVLLVGASVALLDTTIIGVAIDGLSQDFDTSVATTQWVTTGYVLAMVAVITTMGWLTDRWGCRRVWLGAVGVFLVGSVLCSVAWSIGTLIAFRIVQGLGGGLILPLVQAILARAAGPHRVGRVMGYVGIPGQLAPILGPVLGGLLLATAGWRWIFLSNIPICLLALVVAHRHLADDEPRTPARLDRGGLLLLLPATVAILWGCTASTEQTMAPAPAPLMLGLGVALVGAFWLHARRLGHQALLHVGLLRQRTFGVATLMMLQFGFSLYGSLILLPLFYQRVHEVEVGDVGLLLAPQGLGTMAALGLAGRWSHRLGPRLLGVLGTLMSIAGTTGLAMTGASAATPTLSLCLLLLGAGFGATGVAVSSAAYRDVPPTSVPHATSLLNVVQRLGAALGTTVMAIILQLNLANSSLADSDTAAGFSHTFWWAATFATATLISAARLPARPAGSDHHSHPTKGLDTCAPSSSTNPGAPRCSDRPRCPTPSPEPDRSESP</sequence>
<feature type="transmembrane region" description="Helical" evidence="8">
    <location>
        <begin position="65"/>
        <end position="82"/>
    </location>
</feature>
<dbReference type="Gene3D" id="1.20.1250.20">
    <property type="entry name" value="MFS general substrate transporter like domains"/>
    <property type="match status" value="1"/>
</dbReference>
<dbReference type="Pfam" id="PF07690">
    <property type="entry name" value="MFS_1"/>
    <property type="match status" value="1"/>
</dbReference>
<evidence type="ECO:0000256" key="7">
    <source>
        <dbReference type="SAM" id="MobiDB-lite"/>
    </source>
</evidence>